<dbReference type="GO" id="GO:0016787">
    <property type="term" value="F:hydrolase activity"/>
    <property type="evidence" value="ECO:0007669"/>
    <property type="project" value="UniProtKB-KW"/>
</dbReference>
<dbReference type="Gene3D" id="3.10.129.10">
    <property type="entry name" value="Hotdog Thioesterase"/>
    <property type="match status" value="1"/>
</dbReference>
<evidence type="ECO:0000313" key="4">
    <source>
        <dbReference type="Proteomes" id="UP001356308"/>
    </source>
</evidence>
<reference evidence="3 4" key="1">
    <citation type="submission" date="2024-01" db="EMBL/GenBank/DDBJ databases">
        <title>Maribacter spp. originated from different algae showed divergent polysaccharides utilization ability.</title>
        <authorList>
            <person name="Wang H."/>
            <person name="Wu Y."/>
        </authorList>
    </citation>
    <scope>NUCLEOTIDE SEQUENCE [LARGE SCALE GENOMIC DNA]</scope>
    <source>
        <strain evidence="3 4">PR1</strain>
    </source>
</reference>
<proteinExistence type="inferred from homology"/>
<gene>
    <name evidence="3" type="ORF">V1I91_05235</name>
</gene>
<evidence type="ECO:0000313" key="3">
    <source>
        <dbReference type="EMBL" id="MEE1975459.1"/>
    </source>
</evidence>
<evidence type="ECO:0000256" key="2">
    <source>
        <dbReference type="ARBA" id="ARBA00022801"/>
    </source>
</evidence>
<dbReference type="PANTHER" id="PTHR31793:SF27">
    <property type="entry name" value="NOVEL THIOESTERASE SUPERFAMILY DOMAIN AND SAPOSIN A-TYPE DOMAIN CONTAINING PROTEIN (0610012H03RIK)"/>
    <property type="match status" value="1"/>
</dbReference>
<evidence type="ECO:0000256" key="1">
    <source>
        <dbReference type="ARBA" id="ARBA00005953"/>
    </source>
</evidence>
<dbReference type="InterPro" id="IPR029069">
    <property type="entry name" value="HotDog_dom_sf"/>
</dbReference>
<sequence length="159" mass="18797">MYLKEFEIRWSDVDANRHLANSAYLNYMSHTRMSFLMEIGFDHKTLAKNEIGPVVFYEHMYYFKEAFPGKPIKVSMEIMGMSEDAKFFEFHHNFYNHKGENFAHCEMMGAWMDLRTRKITGLTNDFLKTFSGVEKGEGFRVLTKADTRKFSKTPKNLQF</sequence>
<dbReference type="EMBL" id="JAZDDG010000002">
    <property type="protein sequence ID" value="MEE1975459.1"/>
    <property type="molecule type" value="Genomic_DNA"/>
</dbReference>
<organism evidence="3 4">
    <name type="scientific">Maribacter cobaltidurans</name>
    <dbReference type="NCBI Taxonomy" id="1178778"/>
    <lineage>
        <taxon>Bacteria</taxon>
        <taxon>Pseudomonadati</taxon>
        <taxon>Bacteroidota</taxon>
        <taxon>Flavobacteriia</taxon>
        <taxon>Flavobacteriales</taxon>
        <taxon>Flavobacteriaceae</taxon>
        <taxon>Maribacter</taxon>
    </lineage>
</organism>
<keyword evidence="2 3" id="KW-0378">Hydrolase</keyword>
<comment type="caution">
    <text evidence="3">The sequence shown here is derived from an EMBL/GenBank/DDBJ whole genome shotgun (WGS) entry which is preliminary data.</text>
</comment>
<dbReference type="InterPro" id="IPR050563">
    <property type="entry name" value="4-hydroxybenzoyl-CoA_TE"/>
</dbReference>
<dbReference type="RefSeq" id="WP_330097977.1">
    <property type="nucleotide sequence ID" value="NZ_JAZDDG010000002.1"/>
</dbReference>
<dbReference type="SUPFAM" id="SSF54637">
    <property type="entry name" value="Thioesterase/thiol ester dehydrase-isomerase"/>
    <property type="match status" value="1"/>
</dbReference>
<dbReference type="Proteomes" id="UP001356308">
    <property type="component" value="Unassembled WGS sequence"/>
</dbReference>
<dbReference type="Pfam" id="PF13279">
    <property type="entry name" value="4HBT_2"/>
    <property type="match status" value="1"/>
</dbReference>
<accession>A0ABU7IR70</accession>
<dbReference type="CDD" id="cd00586">
    <property type="entry name" value="4HBT"/>
    <property type="match status" value="1"/>
</dbReference>
<keyword evidence="4" id="KW-1185">Reference proteome</keyword>
<comment type="similarity">
    <text evidence="1">Belongs to the 4-hydroxybenzoyl-CoA thioesterase family.</text>
</comment>
<name>A0ABU7IR70_9FLAO</name>
<dbReference type="PANTHER" id="PTHR31793">
    <property type="entry name" value="4-HYDROXYBENZOYL-COA THIOESTERASE FAMILY MEMBER"/>
    <property type="match status" value="1"/>
</dbReference>
<dbReference type="EC" id="3.1.2.-" evidence="3"/>
<protein>
    <submittedName>
        <fullName evidence="3">Acyl-CoA thioesterase</fullName>
        <ecNumber evidence="3">3.1.2.-</ecNumber>
    </submittedName>
</protein>